<sequence length="239" mass="24970">MREAGAPRGQGQSPSGTRALSQPQIILLTYVLSALELTCLFMHFSVLPYLSRRLGLDSVAFGYQQTLFGVLQLLGGPVFGRFADQRGARAAFTLSFLASSGLYLLLAAACSPALPGVTLLFASRLPGALMHTLPAAQMVLADLSAPEERPTALSRLGLCFGVGVIFGSLLGGTLSSSCGIQCPVIVALVVSLLGAVLSFTCIPTNTKGASDHAQPVPPGMERISSDGEAPLEPSWDRRP</sequence>
<keyword evidence="4 6" id="KW-0472">Membrane</keyword>
<evidence type="ECO:0000259" key="7">
    <source>
        <dbReference type="PROSITE" id="PS50850"/>
    </source>
</evidence>
<dbReference type="GO" id="GO:0016020">
    <property type="term" value="C:membrane"/>
    <property type="evidence" value="ECO:0007669"/>
    <property type="project" value="UniProtKB-SubCell"/>
</dbReference>
<dbReference type="PANTHER" id="PTHR24002">
    <property type="entry name" value="SOLUTE CARRIER FAMILY 22 MEMBER 18"/>
    <property type="match status" value="1"/>
</dbReference>
<feature type="transmembrane region" description="Helical" evidence="6">
    <location>
        <begin position="25"/>
        <end position="50"/>
    </location>
</feature>
<evidence type="ECO:0000256" key="4">
    <source>
        <dbReference type="ARBA" id="ARBA00023136"/>
    </source>
</evidence>
<protein>
    <recommendedName>
        <fullName evidence="7">Major facilitator superfamily (MFS) profile domain-containing protein</fullName>
    </recommendedName>
</protein>
<feature type="transmembrane region" description="Helical" evidence="6">
    <location>
        <begin position="152"/>
        <end position="172"/>
    </location>
</feature>
<keyword evidence="3 6" id="KW-1133">Transmembrane helix</keyword>
<evidence type="ECO:0000256" key="5">
    <source>
        <dbReference type="SAM" id="MobiDB-lite"/>
    </source>
</evidence>
<dbReference type="GO" id="GO:0022857">
    <property type="term" value="F:transmembrane transporter activity"/>
    <property type="evidence" value="ECO:0007669"/>
    <property type="project" value="InterPro"/>
</dbReference>
<evidence type="ECO:0000313" key="9">
    <source>
        <dbReference type="Proteomes" id="UP000694570"/>
    </source>
</evidence>
<accession>A0A8D0Y7A1</accession>
<evidence type="ECO:0000256" key="2">
    <source>
        <dbReference type="ARBA" id="ARBA00022692"/>
    </source>
</evidence>
<dbReference type="InterPro" id="IPR001958">
    <property type="entry name" value="Tet-R_TetA/multi-R_MdtG-like"/>
</dbReference>
<feature type="region of interest" description="Disordered" evidence="5">
    <location>
        <begin position="207"/>
        <end position="239"/>
    </location>
</feature>
<dbReference type="InterPro" id="IPR011701">
    <property type="entry name" value="MFS"/>
</dbReference>
<proteinExistence type="predicted"/>
<evidence type="ECO:0000256" key="1">
    <source>
        <dbReference type="ARBA" id="ARBA00004141"/>
    </source>
</evidence>
<dbReference type="PANTHER" id="PTHR24002:SF3">
    <property type="entry name" value="SOLUTE CARRIER FAMILY 22 MEMBER 18"/>
    <property type="match status" value="1"/>
</dbReference>
<reference evidence="8" key="1">
    <citation type="submission" date="2025-08" db="UniProtKB">
        <authorList>
            <consortium name="Ensembl"/>
        </authorList>
    </citation>
    <scope>IDENTIFICATION</scope>
</reference>
<dbReference type="PRINTS" id="PR01035">
    <property type="entry name" value="TCRTETA"/>
</dbReference>
<evidence type="ECO:0000313" key="8">
    <source>
        <dbReference type="Ensembl" id="ENSSSCP00030047403.1"/>
    </source>
</evidence>
<evidence type="ECO:0000256" key="3">
    <source>
        <dbReference type="ARBA" id="ARBA00022989"/>
    </source>
</evidence>
<name>A0A8D0Y7A1_PIG</name>
<feature type="domain" description="Major facilitator superfamily (MFS) profile" evidence="7">
    <location>
        <begin position="22"/>
        <end position="239"/>
    </location>
</feature>
<dbReference type="SUPFAM" id="SSF103473">
    <property type="entry name" value="MFS general substrate transporter"/>
    <property type="match status" value="1"/>
</dbReference>
<feature type="transmembrane region" description="Helical" evidence="6">
    <location>
        <begin position="184"/>
        <end position="202"/>
    </location>
</feature>
<dbReference type="Proteomes" id="UP000694570">
    <property type="component" value="Unplaced"/>
</dbReference>
<dbReference type="Gene3D" id="1.20.1250.20">
    <property type="entry name" value="MFS general substrate transporter like domains"/>
    <property type="match status" value="1"/>
</dbReference>
<dbReference type="AlphaFoldDB" id="A0A8D0Y7A1"/>
<keyword evidence="2 6" id="KW-0812">Transmembrane</keyword>
<dbReference type="PROSITE" id="PS50850">
    <property type="entry name" value="MFS"/>
    <property type="match status" value="1"/>
</dbReference>
<dbReference type="InterPro" id="IPR036259">
    <property type="entry name" value="MFS_trans_sf"/>
</dbReference>
<evidence type="ECO:0000256" key="6">
    <source>
        <dbReference type="SAM" id="Phobius"/>
    </source>
</evidence>
<feature type="transmembrane region" description="Helical" evidence="6">
    <location>
        <begin position="62"/>
        <end position="80"/>
    </location>
</feature>
<comment type="subcellular location">
    <subcellularLocation>
        <location evidence="1">Membrane</location>
        <topology evidence="1">Multi-pass membrane protein</topology>
    </subcellularLocation>
</comment>
<feature type="transmembrane region" description="Helical" evidence="6">
    <location>
        <begin position="92"/>
        <end position="114"/>
    </location>
</feature>
<dbReference type="InterPro" id="IPR020846">
    <property type="entry name" value="MFS_dom"/>
</dbReference>
<dbReference type="Pfam" id="PF07690">
    <property type="entry name" value="MFS_1"/>
    <property type="match status" value="1"/>
</dbReference>
<organism evidence="8 9">
    <name type="scientific">Sus scrofa</name>
    <name type="common">Pig</name>
    <dbReference type="NCBI Taxonomy" id="9823"/>
    <lineage>
        <taxon>Eukaryota</taxon>
        <taxon>Metazoa</taxon>
        <taxon>Chordata</taxon>
        <taxon>Craniata</taxon>
        <taxon>Vertebrata</taxon>
        <taxon>Euteleostomi</taxon>
        <taxon>Mammalia</taxon>
        <taxon>Eutheria</taxon>
        <taxon>Laurasiatheria</taxon>
        <taxon>Artiodactyla</taxon>
        <taxon>Suina</taxon>
        <taxon>Suidae</taxon>
        <taxon>Sus</taxon>
    </lineage>
</organism>
<dbReference type="Ensembl" id="ENSSSCT00030102762.1">
    <property type="protein sequence ID" value="ENSSSCP00030047403.1"/>
    <property type="gene ID" value="ENSSSCG00030073313.1"/>
</dbReference>